<dbReference type="AlphaFoldDB" id="A0A438NBT0"/>
<evidence type="ECO:0000313" key="2">
    <source>
        <dbReference type="EMBL" id="RVX73229.1"/>
    </source>
</evidence>
<evidence type="ECO:0000313" key="3">
    <source>
        <dbReference type="Proteomes" id="UP000288859"/>
    </source>
</evidence>
<proteinExistence type="predicted"/>
<dbReference type="OrthoDB" id="5427780at2759"/>
<feature type="compositionally biased region" description="Basic and acidic residues" evidence="1">
    <location>
        <begin position="99"/>
        <end position="115"/>
    </location>
</feature>
<organism evidence="2 3">
    <name type="scientific">Exophiala mesophila</name>
    <name type="common">Black yeast-like fungus</name>
    <dbReference type="NCBI Taxonomy" id="212818"/>
    <lineage>
        <taxon>Eukaryota</taxon>
        <taxon>Fungi</taxon>
        <taxon>Dikarya</taxon>
        <taxon>Ascomycota</taxon>
        <taxon>Pezizomycotina</taxon>
        <taxon>Eurotiomycetes</taxon>
        <taxon>Chaetothyriomycetidae</taxon>
        <taxon>Chaetothyriales</taxon>
        <taxon>Herpotrichiellaceae</taxon>
        <taxon>Exophiala</taxon>
    </lineage>
</organism>
<dbReference type="EMBL" id="NAJM01000009">
    <property type="protein sequence ID" value="RVX73229.1"/>
    <property type="molecule type" value="Genomic_DNA"/>
</dbReference>
<dbReference type="Proteomes" id="UP000288859">
    <property type="component" value="Unassembled WGS sequence"/>
</dbReference>
<protein>
    <submittedName>
        <fullName evidence="2">Uncharacterized protein</fullName>
    </submittedName>
</protein>
<feature type="compositionally biased region" description="Basic and acidic residues" evidence="1">
    <location>
        <begin position="124"/>
        <end position="144"/>
    </location>
</feature>
<feature type="region of interest" description="Disordered" evidence="1">
    <location>
        <begin position="27"/>
        <end position="61"/>
    </location>
</feature>
<name>A0A438NBT0_EXOME</name>
<reference evidence="2 3" key="1">
    <citation type="submission" date="2017-03" db="EMBL/GenBank/DDBJ databases">
        <title>Genomes of endolithic fungi from Antarctica.</title>
        <authorList>
            <person name="Coleine C."/>
            <person name="Masonjones S."/>
            <person name="Stajich J.E."/>
        </authorList>
    </citation>
    <scope>NUCLEOTIDE SEQUENCE [LARGE SCALE GENOMIC DNA]</scope>
    <source>
        <strain evidence="2 3">CCFEE 6314</strain>
    </source>
</reference>
<evidence type="ECO:0000256" key="1">
    <source>
        <dbReference type="SAM" id="MobiDB-lite"/>
    </source>
</evidence>
<feature type="region of interest" description="Disordered" evidence="1">
    <location>
        <begin position="99"/>
        <end position="144"/>
    </location>
</feature>
<gene>
    <name evidence="2" type="ORF">B0A52_02357</name>
</gene>
<accession>A0A438NBT0</accession>
<sequence>MFLILFIETSDDSDLEKCSCCGKFHNSGVSSDPKTQPDAITNANQPPSTEAKKNADGLTEDDQIMIRMKTENPTRPWQEIVDVTGFTNVGMAKSRWKEIEHDKKQEAEKEAEKKESKKAKKEKKREQNARNWEKINRDREEGLKRQAELREAKIANAEGSNGAAQVADKDKGVRFAATTTATPTYNNLKSQAETYDLKKWQELASRHYDKTGIRISAAKARQLAEGI</sequence>
<comment type="caution">
    <text evidence="2">The sequence shown here is derived from an EMBL/GenBank/DDBJ whole genome shotgun (WGS) entry which is preliminary data.</text>
</comment>
<feature type="compositionally biased region" description="Polar residues" evidence="1">
    <location>
        <begin position="27"/>
        <end position="48"/>
    </location>
</feature>